<dbReference type="PANTHER" id="PTHR33202">
    <property type="entry name" value="ZINC UPTAKE REGULATION PROTEIN"/>
    <property type="match status" value="1"/>
</dbReference>
<evidence type="ECO:0000313" key="9">
    <source>
        <dbReference type="Proteomes" id="UP001500393"/>
    </source>
</evidence>
<keyword evidence="2" id="KW-0678">Repressor</keyword>
<feature type="region of interest" description="Disordered" evidence="7">
    <location>
        <begin position="1"/>
        <end position="27"/>
    </location>
</feature>
<keyword evidence="5" id="KW-0238">DNA-binding</keyword>
<proteinExistence type="inferred from homology"/>
<dbReference type="Proteomes" id="UP001500393">
    <property type="component" value="Unassembled WGS sequence"/>
</dbReference>
<reference evidence="9" key="1">
    <citation type="journal article" date="2019" name="Int. J. Syst. Evol. Microbiol.">
        <title>The Global Catalogue of Microorganisms (GCM) 10K type strain sequencing project: providing services to taxonomists for standard genome sequencing and annotation.</title>
        <authorList>
            <consortium name="The Broad Institute Genomics Platform"/>
            <consortium name="The Broad Institute Genome Sequencing Center for Infectious Disease"/>
            <person name="Wu L."/>
            <person name="Ma J."/>
        </authorList>
    </citation>
    <scope>NUCLEOTIDE SEQUENCE [LARGE SCALE GENOMIC DNA]</scope>
    <source>
        <strain evidence="9">JCM 14969</strain>
    </source>
</reference>
<protein>
    <submittedName>
        <fullName evidence="8">Transcriptional repressor</fullName>
    </submittedName>
</protein>
<gene>
    <name evidence="8" type="ORF">GCM10009789_51940</name>
</gene>
<sequence length="156" mass="16753">MATTSKGPAEVTASRGPAEVTAERLRERGERVTPARLAVVEVLAGTEEHLSAEQIGERAEQLRPGIHRATVYRALDALGEFGLVTHVHLGRAGTTYHLAGDLAPRHLHLRCSECGTVLDVAGDILDPVRRKLLRELGFHLAPEQVALVGLCKDCAG</sequence>
<keyword evidence="4" id="KW-0805">Transcription regulation</keyword>
<dbReference type="InterPro" id="IPR036388">
    <property type="entry name" value="WH-like_DNA-bd_sf"/>
</dbReference>
<dbReference type="EMBL" id="BAAAOS010000037">
    <property type="protein sequence ID" value="GAA1591546.1"/>
    <property type="molecule type" value="Genomic_DNA"/>
</dbReference>
<dbReference type="SUPFAM" id="SSF46785">
    <property type="entry name" value="Winged helix' DNA-binding domain"/>
    <property type="match status" value="1"/>
</dbReference>
<evidence type="ECO:0000256" key="4">
    <source>
        <dbReference type="ARBA" id="ARBA00023015"/>
    </source>
</evidence>
<keyword evidence="9" id="KW-1185">Reference proteome</keyword>
<keyword evidence="6" id="KW-0804">Transcription</keyword>
<dbReference type="Gene3D" id="3.30.1490.190">
    <property type="match status" value="1"/>
</dbReference>
<evidence type="ECO:0000256" key="2">
    <source>
        <dbReference type="ARBA" id="ARBA00022491"/>
    </source>
</evidence>
<evidence type="ECO:0000256" key="1">
    <source>
        <dbReference type="ARBA" id="ARBA00007957"/>
    </source>
</evidence>
<comment type="caution">
    <text evidence="8">The sequence shown here is derived from an EMBL/GenBank/DDBJ whole genome shotgun (WGS) entry which is preliminary data.</text>
</comment>
<evidence type="ECO:0000256" key="5">
    <source>
        <dbReference type="ARBA" id="ARBA00023125"/>
    </source>
</evidence>
<dbReference type="InterPro" id="IPR036390">
    <property type="entry name" value="WH_DNA-bd_sf"/>
</dbReference>
<name>A0ABP4PZR6_9ACTN</name>
<keyword evidence="3" id="KW-0862">Zinc</keyword>
<dbReference type="InterPro" id="IPR043135">
    <property type="entry name" value="Fur_C"/>
</dbReference>
<comment type="similarity">
    <text evidence="1">Belongs to the Fur family.</text>
</comment>
<organism evidence="8 9">
    <name type="scientific">Kribbella sancticallisti</name>
    <dbReference type="NCBI Taxonomy" id="460087"/>
    <lineage>
        <taxon>Bacteria</taxon>
        <taxon>Bacillati</taxon>
        <taxon>Actinomycetota</taxon>
        <taxon>Actinomycetes</taxon>
        <taxon>Propionibacteriales</taxon>
        <taxon>Kribbellaceae</taxon>
        <taxon>Kribbella</taxon>
    </lineage>
</organism>
<evidence type="ECO:0000313" key="8">
    <source>
        <dbReference type="EMBL" id="GAA1591546.1"/>
    </source>
</evidence>
<dbReference type="Gene3D" id="1.10.10.10">
    <property type="entry name" value="Winged helix-like DNA-binding domain superfamily/Winged helix DNA-binding domain"/>
    <property type="match status" value="1"/>
</dbReference>
<evidence type="ECO:0000256" key="6">
    <source>
        <dbReference type="ARBA" id="ARBA00023163"/>
    </source>
</evidence>
<accession>A0ABP4PZR6</accession>
<evidence type="ECO:0000256" key="7">
    <source>
        <dbReference type="SAM" id="MobiDB-lite"/>
    </source>
</evidence>
<dbReference type="InterPro" id="IPR002481">
    <property type="entry name" value="FUR"/>
</dbReference>
<dbReference type="RefSeq" id="WP_344218280.1">
    <property type="nucleotide sequence ID" value="NZ_BAAAOS010000037.1"/>
</dbReference>
<dbReference type="Pfam" id="PF01475">
    <property type="entry name" value="FUR"/>
    <property type="match status" value="1"/>
</dbReference>
<evidence type="ECO:0000256" key="3">
    <source>
        <dbReference type="ARBA" id="ARBA00022833"/>
    </source>
</evidence>
<dbReference type="CDD" id="cd07153">
    <property type="entry name" value="Fur_like"/>
    <property type="match status" value="1"/>
</dbReference>
<dbReference type="PANTHER" id="PTHR33202:SF7">
    <property type="entry name" value="FERRIC UPTAKE REGULATION PROTEIN"/>
    <property type="match status" value="1"/>
</dbReference>